<sequence length="159" mass="19451">MKKLDKKQLANILQFRNEDIISRFNDMYRLEAEEVQDIFNETLKFLFISQIPGVFIPDDLLIIDEMWHNMILFTPQYHEFSKEYFNTSYFHHVPASKKEKEDRKRNMMKNPEKAKQEYLKKLEFLLSVTYDYLGEKTVEKWFRQYASQYSKEQLKALRK</sequence>
<protein>
    <submittedName>
        <fullName evidence="1">Uncharacterized protein</fullName>
    </submittedName>
</protein>
<organism evidence="1 2">
    <name type="scientific">Aquimarina atlantica</name>
    <dbReference type="NCBI Taxonomy" id="1317122"/>
    <lineage>
        <taxon>Bacteria</taxon>
        <taxon>Pseudomonadati</taxon>
        <taxon>Bacteroidota</taxon>
        <taxon>Flavobacteriia</taxon>
        <taxon>Flavobacteriales</taxon>
        <taxon>Flavobacteriaceae</taxon>
        <taxon>Aquimarina</taxon>
    </lineage>
</organism>
<dbReference type="eggNOG" id="COG4278">
    <property type="taxonomic scope" value="Bacteria"/>
</dbReference>
<dbReference type="RefSeq" id="WP_051575904.1">
    <property type="nucleotide sequence ID" value="NZ_AQRA01000007.1"/>
</dbReference>
<gene>
    <name evidence="1" type="ORF">ATO12_21440</name>
</gene>
<evidence type="ECO:0000313" key="1">
    <source>
        <dbReference type="EMBL" id="EZH72704.1"/>
    </source>
</evidence>
<proteinExistence type="predicted"/>
<dbReference type="STRING" id="1317122.ATO12_21440"/>
<dbReference type="AlphaFoldDB" id="A0A023BRV5"/>
<accession>A0A023BRV5</accession>
<dbReference type="EMBL" id="AQRA01000007">
    <property type="protein sequence ID" value="EZH72704.1"/>
    <property type="molecule type" value="Genomic_DNA"/>
</dbReference>
<evidence type="ECO:0000313" key="2">
    <source>
        <dbReference type="Proteomes" id="UP000023541"/>
    </source>
</evidence>
<dbReference type="OrthoDB" id="5328543at2"/>
<name>A0A023BRV5_9FLAO</name>
<comment type="caution">
    <text evidence="1">The sequence shown here is derived from an EMBL/GenBank/DDBJ whole genome shotgun (WGS) entry which is preliminary data.</text>
</comment>
<reference evidence="1 2" key="1">
    <citation type="submission" date="2014-04" db="EMBL/GenBank/DDBJ databases">
        <title>Aquimarina sp. 22II-S11-z7 Genome Sequencing.</title>
        <authorList>
            <person name="Lai Q."/>
        </authorList>
    </citation>
    <scope>NUCLEOTIDE SEQUENCE [LARGE SCALE GENOMIC DNA]</scope>
    <source>
        <strain evidence="1 2">22II-S11-z7</strain>
    </source>
</reference>
<dbReference type="Proteomes" id="UP000023541">
    <property type="component" value="Unassembled WGS sequence"/>
</dbReference>
<keyword evidence="2" id="KW-1185">Reference proteome</keyword>